<evidence type="ECO:0000256" key="3">
    <source>
        <dbReference type="ARBA" id="ARBA00022840"/>
    </source>
</evidence>
<dbReference type="PROSITE" id="PS50011">
    <property type="entry name" value="PROTEIN_KINASE_DOM"/>
    <property type="match status" value="1"/>
</dbReference>
<dbReference type="PROSITE" id="PS00108">
    <property type="entry name" value="PROTEIN_KINASE_ST"/>
    <property type="match status" value="1"/>
</dbReference>
<dbReference type="PANTHER" id="PTHR24056">
    <property type="entry name" value="CELL DIVISION PROTEIN KINASE"/>
    <property type="match status" value="1"/>
</dbReference>
<dbReference type="GO" id="GO:0005524">
    <property type="term" value="F:ATP binding"/>
    <property type="evidence" value="ECO:0007669"/>
    <property type="project" value="UniProtKB-KW"/>
</dbReference>
<accession>A0AAJ5YVQ3</accession>
<feature type="compositionally biased region" description="Polar residues" evidence="4">
    <location>
        <begin position="85"/>
        <end position="95"/>
    </location>
</feature>
<keyword evidence="3" id="KW-0067">ATP-binding</keyword>
<name>A0AAJ5YVQ3_9BASI</name>
<gene>
    <name evidence="6" type="ORF">MYAM1_003418</name>
</gene>
<dbReference type="SUPFAM" id="SSF56112">
    <property type="entry name" value="Protein kinase-like (PK-like)"/>
    <property type="match status" value="1"/>
</dbReference>
<sequence length="516" mass="57783">MPPFDRWRHEVNDKLDRLGEEQMSRLRGGGVARKLTFEDRKAALRSGETASQHRPVPPMPTGGAGGSLFAQELQDRSATKERIPINTSSPPSTTQIQFSQFDEADKQAFFAMLDEYFASRSLQTDMWLDDSWGAKSLLPVGHGICSTVSKARLLCDPSFFQENGGVPQWICLKQVDIDEQNPPHDVQREVAILQQLRHPNIVSLLAVFTETPDEFTTVCHVAMPLYPVLLQTLLDDPNFHPAKLPLQANDPQPKDSWQTIFANQTYGDIVYSTIQQLVDTLAYLHAEKVAHRDLKPSNILFANDGYVKLIDFGVAWCPTHLETTSYTSQAPKDRAQISEVGTGAYRAPELLFAPTQGYDAYQADVWSLGILIASFFTESLSLDNAQEMQSEDDSSQEHNYNEHINANPTTSWEQALWPESRGENRIEAVNMAADCQNMQHTTLFDASRGDIGLAGDIFMVLGLPKDVALWPEAEYFQPPLAQFPFVSQEGSGKLLDRLPVLQELQKNDQSSRNSLR</sequence>
<evidence type="ECO:0000259" key="5">
    <source>
        <dbReference type="PROSITE" id="PS50011"/>
    </source>
</evidence>
<evidence type="ECO:0000256" key="1">
    <source>
        <dbReference type="ARBA" id="ARBA00006485"/>
    </source>
</evidence>
<dbReference type="SMART" id="SM00220">
    <property type="entry name" value="S_TKc"/>
    <property type="match status" value="1"/>
</dbReference>
<dbReference type="InterPro" id="IPR011009">
    <property type="entry name" value="Kinase-like_dom_sf"/>
</dbReference>
<dbReference type="InterPro" id="IPR000719">
    <property type="entry name" value="Prot_kinase_dom"/>
</dbReference>
<dbReference type="GO" id="GO:0007346">
    <property type="term" value="P:regulation of mitotic cell cycle"/>
    <property type="evidence" value="ECO:0007669"/>
    <property type="project" value="TreeGrafter"/>
</dbReference>
<dbReference type="CDD" id="cd00180">
    <property type="entry name" value="PKc"/>
    <property type="match status" value="1"/>
</dbReference>
<dbReference type="GO" id="GO:0004674">
    <property type="term" value="F:protein serine/threonine kinase activity"/>
    <property type="evidence" value="ECO:0007669"/>
    <property type="project" value="TreeGrafter"/>
</dbReference>
<feature type="compositionally biased region" description="Basic and acidic residues" evidence="4">
    <location>
        <begin position="73"/>
        <end position="83"/>
    </location>
</feature>
<comment type="similarity">
    <text evidence="1">Belongs to the protein kinase superfamily. CMGC Ser/Thr protein kinase family. CDC2/CDKX subfamily.</text>
</comment>
<keyword evidence="7" id="KW-1185">Reference proteome</keyword>
<keyword evidence="2" id="KW-0547">Nucleotide-binding</keyword>
<dbReference type="InterPro" id="IPR050108">
    <property type="entry name" value="CDK"/>
</dbReference>
<evidence type="ECO:0000256" key="4">
    <source>
        <dbReference type="SAM" id="MobiDB-lite"/>
    </source>
</evidence>
<dbReference type="Proteomes" id="UP001219567">
    <property type="component" value="Chromosome 5"/>
</dbReference>
<feature type="domain" description="Protein kinase" evidence="5">
    <location>
        <begin position="134"/>
        <end position="516"/>
    </location>
</feature>
<dbReference type="InterPro" id="IPR008271">
    <property type="entry name" value="Ser/Thr_kinase_AS"/>
</dbReference>
<dbReference type="GO" id="GO:0005634">
    <property type="term" value="C:nucleus"/>
    <property type="evidence" value="ECO:0007669"/>
    <property type="project" value="TreeGrafter"/>
</dbReference>
<feature type="region of interest" description="Disordered" evidence="4">
    <location>
        <begin position="42"/>
        <end position="95"/>
    </location>
</feature>
<dbReference type="EMBL" id="CP119947">
    <property type="protein sequence ID" value="WFD00667.1"/>
    <property type="molecule type" value="Genomic_DNA"/>
</dbReference>
<dbReference type="Pfam" id="PF00069">
    <property type="entry name" value="Pkinase"/>
    <property type="match status" value="1"/>
</dbReference>
<dbReference type="Gene3D" id="1.10.510.10">
    <property type="entry name" value="Transferase(Phosphotransferase) domain 1"/>
    <property type="match status" value="1"/>
</dbReference>
<evidence type="ECO:0000313" key="6">
    <source>
        <dbReference type="EMBL" id="WFD00667.1"/>
    </source>
</evidence>
<proteinExistence type="inferred from homology"/>
<protein>
    <recommendedName>
        <fullName evidence="5">Protein kinase domain-containing protein</fullName>
    </recommendedName>
</protein>
<dbReference type="Gene3D" id="3.30.200.20">
    <property type="entry name" value="Phosphorylase Kinase, domain 1"/>
    <property type="match status" value="1"/>
</dbReference>
<evidence type="ECO:0000313" key="7">
    <source>
        <dbReference type="Proteomes" id="UP001219567"/>
    </source>
</evidence>
<evidence type="ECO:0000256" key="2">
    <source>
        <dbReference type="ARBA" id="ARBA00022741"/>
    </source>
</evidence>
<dbReference type="PANTHER" id="PTHR24056:SF508">
    <property type="entry name" value="CYCLIN-DEPENDENT KINASE 10"/>
    <property type="match status" value="1"/>
</dbReference>
<organism evidence="6 7">
    <name type="scientific">Malassezia yamatoensis</name>
    <dbReference type="NCBI Taxonomy" id="253288"/>
    <lineage>
        <taxon>Eukaryota</taxon>
        <taxon>Fungi</taxon>
        <taxon>Dikarya</taxon>
        <taxon>Basidiomycota</taxon>
        <taxon>Ustilaginomycotina</taxon>
        <taxon>Malasseziomycetes</taxon>
        <taxon>Malasseziales</taxon>
        <taxon>Malasseziaceae</taxon>
        <taxon>Malassezia</taxon>
    </lineage>
</organism>
<dbReference type="AlphaFoldDB" id="A0AAJ5YVQ3"/>
<reference evidence="6 7" key="1">
    <citation type="submission" date="2023-03" db="EMBL/GenBank/DDBJ databases">
        <title>Mating type loci evolution in Malassezia.</title>
        <authorList>
            <person name="Coelho M.A."/>
        </authorList>
    </citation>
    <scope>NUCLEOTIDE SEQUENCE [LARGE SCALE GENOMIC DNA]</scope>
    <source>
        <strain evidence="6 7">CBS 9725</strain>
    </source>
</reference>